<organism evidence="1 2">
    <name type="scientific">Platanthera guangdongensis</name>
    <dbReference type="NCBI Taxonomy" id="2320717"/>
    <lineage>
        <taxon>Eukaryota</taxon>
        <taxon>Viridiplantae</taxon>
        <taxon>Streptophyta</taxon>
        <taxon>Embryophyta</taxon>
        <taxon>Tracheophyta</taxon>
        <taxon>Spermatophyta</taxon>
        <taxon>Magnoliopsida</taxon>
        <taxon>Liliopsida</taxon>
        <taxon>Asparagales</taxon>
        <taxon>Orchidaceae</taxon>
        <taxon>Orchidoideae</taxon>
        <taxon>Orchideae</taxon>
        <taxon>Orchidinae</taxon>
        <taxon>Platanthera</taxon>
    </lineage>
</organism>
<evidence type="ECO:0000313" key="2">
    <source>
        <dbReference type="Proteomes" id="UP001412067"/>
    </source>
</evidence>
<name>A0ABR2MES0_9ASPA</name>
<evidence type="ECO:0000313" key="1">
    <source>
        <dbReference type="EMBL" id="KAK8962635.1"/>
    </source>
</evidence>
<dbReference type="EMBL" id="JBBWWR010000008">
    <property type="protein sequence ID" value="KAK8962635.1"/>
    <property type="molecule type" value="Genomic_DNA"/>
</dbReference>
<gene>
    <name evidence="1" type="ORF">KSP40_PGU019121</name>
</gene>
<comment type="caution">
    <text evidence="1">The sequence shown here is derived from an EMBL/GenBank/DDBJ whole genome shotgun (WGS) entry which is preliminary data.</text>
</comment>
<dbReference type="Proteomes" id="UP001412067">
    <property type="component" value="Unassembled WGS sequence"/>
</dbReference>
<reference evidence="1 2" key="1">
    <citation type="journal article" date="2022" name="Nat. Plants">
        <title>Genomes of leafy and leafless Platanthera orchids illuminate the evolution of mycoheterotrophy.</title>
        <authorList>
            <person name="Li M.H."/>
            <person name="Liu K.W."/>
            <person name="Li Z."/>
            <person name="Lu H.C."/>
            <person name="Ye Q.L."/>
            <person name="Zhang D."/>
            <person name="Wang J.Y."/>
            <person name="Li Y.F."/>
            <person name="Zhong Z.M."/>
            <person name="Liu X."/>
            <person name="Yu X."/>
            <person name="Liu D.K."/>
            <person name="Tu X.D."/>
            <person name="Liu B."/>
            <person name="Hao Y."/>
            <person name="Liao X.Y."/>
            <person name="Jiang Y.T."/>
            <person name="Sun W.H."/>
            <person name="Chen J."/>
            <person name="Chen Y.Q."/>
            <person name="Ai Y."/>
            <person name="Zhai J.W."/>
            <person name="Wu S.S."/>
            <person name="Zhou Z."/>
            <person name="Hsiao Y.Y."/>
            <person name="Wu W.L."/>
            <person name="Chen Y.Y."/>
            <person name="Lin Y.F."/>
            <person name="Hsu J.L."/>
            <person name="Li C.Y."/>
            <person name="Wang Z.W."/>
            <person name="Zhao X."/>
            <person name="Zhong W.Y."/>
            <person name="Ma X.K."/>
            <person name="Ma L."/>
            <person name="Huang J."/>
            <person name="Chen G.Z."/>
            <person name="Huang M.Z."/>
            <person name="Huang L."/>
            <person name="Peng D.H."/>
            <person name="Luo Y.B."/>
            <person name="Zou S.Q."/>
            <person name="Chen S.P."/>
            <person name="Lan S."/>
            <person name="Tsai W.C."/>
            <person name="Van de Peer Y."/>
            <person name="Liu Z.J."/>
        </authorList>
    </citation>
    <scope>NUCLEOTIDE SEQUENCE [LARGE SCALE GENOMIC DNA]</scope>
    <source>
        <strain evidence="1">Lor288</strain>
    </source>
</reference>
<keyword evidence="2" id="KW-1185">Reference proteome</keyword>
<protein>
    <submittedName>
        <fullName evidence="1">Uncharacterized protein</fullName>
    </submittedName>
</protein>
<proteinExistence type="predicted"/>
<accession>A0ABR2MES0</accession>
<sequence>MPEKTMLLELAVGRQRRPEEDAQQMLLMFAEEGDQKKDIDPRNAEVKEEVVEMQGIQQTIDDVDCDYMYMKGKSFTVTYCPVVYSRTYFPQGNLVQALYHTLPMKYVTVGKLQHKLDGETNQNTTRKLLDRMIHDGYIKNSGKKRLGK</sequence>